<evidence type="ECO:0000256" key="2">
    <source>
        <dbReference type="ARBA" id="ARBA00003297"/>
    </source>
</evidence>
<organism evidence="9 10">
    <name type="scientific">Weissella ceti</name>
    <dbReference type="NCBI Taxonomy" id="759620"/>
    <lineage>
        <taxon>Bacteria</taxon>
        <taxon>Bacillati</taxon>
        <taxon>Bacillota</taxon>
        <taxon>Bacilli</taxon>
        <taxon>Lactobacillales</taxon>
        <taxon>Lactobacillaceae</taxon>
        <taxon>Weissella</taxon>
    </lineage>
</organism>
<sequence length="145" mass="16167">MQIKIYYVSVMGTNRVLAEEMAEYLRTDNTVTLDEMNNVDIFSVNKENTDLLILVPYTFNYGEIPLEALDFYDDLEDVTLEGVKTWVVGTGDSTYGGSSFAKSVDIFTERCAGKGEMAAPSLKLDMYPWADTRATVQSALDGMTK</sequence>
<dbReference type="KEGG" id="wct:WS74_0161"/>
<dbReference type="KEGG" id="wci:WS105_0160"/>
<comment type="cofactor">
    <cofactor evidence="1">
        <name>FMN</name>
        <dbReference type="ChEBI" id="CHEBI:58210"/>
    </cofactor>
</comment>
<dbReference type="SUPFAM" id="SSF52218">
    <property type="entry name" value="Flavoproteins"/>
    <property type="match status" value="1"/>
</dbReference>
<reference evidence="9 10" key="1">
    <citation type="journal article" date="2014" name="Genome Announc.">
        <title>Complete Genome Sequences of Fish Pathogenic Weissella ceti Strains WS74 and WS105.</title>
        <authorList>
            <person name="Figueiredo H.C."/>
            <person name="Leal C.A."/>
            <person name="Dorella F.A."/>
            <person name="Carvalho A.F."/>
            <person name="Soares S.C."/>
            <person name="Pereira F.L."/>
            <person name="Azevedo V.A."/>
        </authorList>
    </citation>
    <scope>NUCLEOTIDE SEQUENCE [LARGE SCALE GENOMIC DNA]</scope>
    <source>
        <strain evidence="9 10">WS74</strain>
    </source>
</reference>
<dbReference type="GO" id="GO:0016651">
    <property type="term" value="F:oxidoreductase activity, acting on NAD(P)H"/>
    <property type="evidence" value="ECO:0007669"/>
    <property type="project" value="UniProtKB-ARBA"/>
</dbReference>
<dbReference type="GO" id="GO:0010181">
    <property type="term" value="F:FMN binding"/>
    <property type="evidence" value="ECO:0007669"/>
    <property type="project" value="InterPro"/>
</dbReference>
<accession>A0A075TY11</accession>
<evidence type="ECO:0000256" key="1">
    <source>
        <dbReference type="ARBA" id="ARBA00001917"/>
    </source>
</evidence>
<keyword evidence="4" id="KW-0813">Transport</keyword>
<protein>
    <submittedName>
        <fullName evidence="9">Probabale flavodoxin</fullName>
    </submittedName>
</protein>
<dbReference type="EMBL" id="CP009223">
    <property type="protein sequence ID" value="AIM62413.1"/>
    <property type="molecule type" value="Genomic_DNA"/>
</dbReference>
<evidence type="ECO:0000313" key="10">
    <source>
        <dbReference type="Proteomes" id="UP000029079"/>
    </source>
</evidence>
<dbReference type="RefSeq" id="WP_009495517.1">
    <property type="nucleotide sequence ID" value="NZ_CP009223.1"/>
</dbReference>
<dbReference type="InterPro" id="IPR029039">
    <property type="entry name" value="Flavoprotein-like_sf"/>
</dbReference>
<dbReference type="STRING" id="759620.WS105_0160"/>
<evidence type="ECO:0000256" key="4">
    <source>
        <dbReference type="ARBA" id="ARBA00022448"/>
    </source>
</evidence>
<keyword evidence="6" id="KW-0288">FMN</keyword>
<dbReference type="OrthoDB" id="9790745at2"/>
<feature type="domain" description="Flavodoxin-like" evidence="8">
    <location>
        <begin position="3"/>
        <end position="144"/>
    </location>
</feature>
<comment type="function">
    <text evidence="2">Low-potential electron donor to a number of redox enzymes.</text>
</comment>
<evidence type="ECO:0000259" key="8">
    <source>
        <dbReference type="PROSITE" id="PS50902"/>
    </source>
</evidence>
<dbReference type="Pfam" id="PF00258">
    <property type="entry name" value="Flavodoxin_1"/>
    <property type="match status" value="1"/>
</dbReference>
<evidence type="ECO:0000256" key="7">
    <source>
        <dbReference type="ARBA" id="ARBA00022982"/>
    </source>
</evidence>
<dbReference type="InterPro" id="IPR008254">
    <property type="entry name" value="Flavodoxin/NO_synth"/>
</dbReference>
<dbReference type="KEGG" id="wce:WS08_0161"/>
<comment type="similarity">
    <text evidence="3">Belongs to the flavodoxin family.</text>
</comment>
<dbReference type="PATRIC" id="fig|759620.7.peg.148"/>
<evidence type="ECO:0000256" key="3">
    <source>
        <dbReference type="ARBA" id="ARBA00005267"/>
    </source>
</evidence>
<evidence type="ECO:0000256" key="6">
    <source>
        <dbReference type="ARBA" id="ARBA00022643"/>
    </source>
</evidence>
<dbReference type="Proteomes" id="UP000029079">
    <property type="component" value="Chromosome"/>
</dbReference>
<keyword evidence="7" id="KW-0249">Electron transport</keyword>
<dbReference type="PROSITE" id="PS50902">
    <property type="entry name" value="FLAVODOXIN_LIKE"/>
    <property type="match status" value="1"/>
</dbReference>
<dbReference type="PANTHER" id="PTHR42809">
    <property type="entry name" value="FLAVODOXIN 2"/>
    <property type="match status" value="1"/>
</dbReference>
<keyword evidence="10" id="KW-1185">Reference proteome</keyword>
<proteinExistence type="inferred from homology"/>
<reference evidence="10" key="2">
    <citation type="submission" date="2014-08" db="EMBL/GenBank/DDBJ databases">
        <title>Complete genome of Weissella ceti strain WS74 isolated from diseased rainbow trout in Brazil.</title>
        <authorList>
            <person name="Figueiredo H.C.P."/>
            <person name="Leal C.A.G."/>
            <person name="Pereira F.L."/>
            <person name="Soares S.C."/>
            <person name="Dorella F.A."/>
            <person name="Carvalho A.F."/>
            <person name="Azevedo V.A.C."/>
        </authorList>
    </citation>
    <scope>NUCLEOTIDE SEQUENCE [LARGE SCALE GENOMIC DNA]</scope>
    <source>
        <strain evidence="10">WS74</strain>
    </source>
</reference>
<dbReference type="PANTHER" id="PTHR42809:SF1">
    <property type="entry name" value="FLAVODOXIN 1"/>
    <property type="match status" value="1"/>
</dbReference>
<gene>
    <name evidence="9" type="ORF">WS74_0161</name>
</gene>
<keyword evidence="5" id="KW-0285">Flavoprotein</keyword>
<dbReference type="Gene3D" id="3.40.50.360">
    <property type="match status" value="1"/>
</dbReference>
<evidence type="ECO:0000256" key="5">
    <source>
        <dbReference type="ARBA" id="ARBA00022630"/>
    </source>
</evidence>
<evidence type="ECO:0000313" key="9">
    <source>
        <dbReference type="EMBL" id="AIM62413.1"/>
    </source>
</evidence>
<name>A0A075TY11_9LACO</name>
<dbReference type="InterPro" id="IPR050619">
    <property type="entry name" value="Flavodoxin"/>
</dbReference>
<dbReference type="AlphaFoldDB" id="A0A075TY11"/>